<dbReference type="Gramene" id="GBG45879">
    <property type="protein sequence ID" value="GBG45879"/>
    <property type="gene ID" value="CBR_g79342"/>
</dbReference>
<dbReference type="AlphaFoldDB" id="A0A388JKT4"/>
<organism evidence="1 2">
    <name type="scientific">Chara braunii</name>
    <name type="common">Braun's stonewort</name>
    <dbReference type="NCBI Taxonomy" id="69332"/>
    <lineage>
        <taxon>Eukaryota</taxon>
        <taxon>Viridiplantae</taxon>
        <taxon>Streptophyta</taxon>
        <taxon>Charophyceae</taxon>
        <taxon>Charales</taxon>
        <taxon>Characeae</taxon>
        <taxon>Chara</taxon>
    </lineage>
</organism>
<reference evidence="1 2" key="1">
    <citation type="journal article" date="2018" name="Cell">
        <title>The Chara Genome: Secondary Complexity and Implications for Plant Terrestrialization.</title>
        <authorList>
            <person name="Nishiyama T."/>
            <person name="Sakayama H."/>
            <person name="Vries J.D."/>
            <person name="Buschmann H."/>
            <person name="Saint-Marcoux D."/>
            <person name="Ullrich K.K."/>
            <person name="Haas F.B."/>
            <person name="Vanderstraeten L."/>
            <person name="Becker D."/>
            <person name="Lang D."/>
            <person name="Vosolsobe S."/>
            <person name="Rombauts S."/>
            <person name="Wilhelmsson P.K.I."/>
            <person name="Janitza P."/>
            <person name="Kern R."/>
            <person name="Heyl A."/>
            <person name="Rumpler F."/>
            <person name="Villalobos L.I.A.C."/>
            <person name="Clay J.M."/>
            <person name="Skokan R."/>
            <person name="Toyoda A."/>
            <person name="Suzuki Y."/>
            <person name="Kagoshima H."/>
            <person name="Schijlen E."/>
            <person name="Tajeshwar N."/>
            <person name="Catarino B."/>
            <person name="Hetherington A.J."/>
            <person name="Saltykova A."/>
            <person name="Bonnot C."/>
            <person name="Breuninger H."/>
            <person name="Symeonidi A."/>
            <person name="Radhakrishnan G.V."/>
            <person name="Van Nieuwerburgh F."/>
            <person name="Deforce D."/>
            <person name="Chang C."/>
            <person name="Karol K.G."/>
            <person name="Hedrich R."/>
            <person name="Ulvskov P."/>
            <person name="Glockner G."/>
            <person name="Delwiche C.F."/>
            <person name="Petrasek J."/>
            <person name="Van de Peer Y."/>
            <person name="Friml J."/>
            <person name="Beilby M."/>
            <person name="Dolan L."/>
            <person name="Kohara Y."/>
            <person name="Sugano S."/>
            <person name="Fujiyama A."/>
            <person name="Delaux P.-M."/>
            <person name="Quint M."/>
            <person name="TheiBen G."/>
            <person name="Hagemann M."/>
            <person name="Harholt J."/>
            <person name="Dunand C."/>
            <person name="Zachgo S."/>
            <person name="Langdale J."/>
            <person name="Maumus F."/>
            <person name="Straeten D.V.D."/>
            <person name="Gould S.B."/>
            <person name="Rensing S.A."/>
        </authorList>
    </citation>
    <scope>NUCLEOTIDE SEQUENCE [LARGE SCALE GENOMIC DNA]</scope>
    <source>
        <strain evidence="1 2">S276</strain>
    </source>
</reference>
<name>A0A388JKT4_CHABU</name>
<evidence type="ECO:0008006" key="3">
    <source>
        <dbReference type="Google" id="ProtNLM"/>
    </source>
</evidence>
<accession>A0A388JKT4</accession>
<keyword evidence="2" id="KW-1185">Reference proteome</keyword>
<evidence type="ECO:0000313" key="2">
    <source>
        <dbReference type="Proteomes" id="UP000265515"/>
    </source>
</evidence>
<gene>
    <name evidence="1" type="ORF">CBR_g79342</name>
</gene>
<dbReference type="InterPro" id="IPR011050">
    <property type="entry name" value="Pectin_lyase_fold/virulence"/>
</dbReference>
<dbReference type="SUPFAM" id="SSF51126">
    <property type="entry name" value="Pectin lyase-like"/>
    <property type="match status" value="1"/>
</dbReference>
<dbReference type="OrthoDB" id="2014636at2759"/>
<dbReference type="PANTHER" id="PTHR11319">
    <property type="entry name" value="G PROTEIN-COUPLED RECEPTOR-RELATED"/>
    <property type="match status" value="1"/>
</dbReference>
<dbReference type="PANTHER" id="PTHR11319:SF35">
    <property type="entry name" value="OUTER MEMBRANE PROTEIN PMPC-RELATED"/>
    <property type="match status" value="1"/>
</dbReference>
<evidence type="ECO:0000313" key="1">
    <source>
        <dbReference type="EMBL" id="GBG45879.1"/>
    </source>
</evidence>
<proteinExistence type="predicted"/>
<protein>
    <recommendedName>
        <fullName evidence="3">Right handed beta helix domain-containing protein</fullName>
    </recommendedName>
</protein>
<dbReference type="Proteomes" id="UP000265515">
    <property type="component" value="Unassembled WGS sequence"/>
</dbReference>
<comment type="caution">
    <text evidence="1">The sequence shown here is derived from an EMBL/GenBank/DDBJ whole genome shotgun (WGS) entry which is preliminary data.</text>
</comment>
<dbReference type="EMBL" id="BFEA01003941">
    <property type="protein sequence ID" value="GBG45879.1"/>
    <property type="molecule type" value="Genomic_DNA"/>
</dbReference>
<sequence length="341" mass="35932">MSSASCSLSFLCTSLVVSSMTTAKLRVMLMMMTAMAAATVAVATAAQTTQADLVKAVTSTCSLVVTSDILLTSNLPDVNSSACPEVKIVGGCGQGRCKIDGADKYTFIRFPRRVHLENLHITRMRCAGQDNSPVVFKPGTLFMKNCLVSSNVNPEDTGGISIWEGSLDIQSTTFESNTGSSGGAILLDSFATLKATNVIFRNNKGVEGGAIKNVESDIQCDRCQFLNNEAGDGGAVYLTDEDGTEATFRSTVFQGNRATKVGGQGGAVFIDNIDPGVKFCYSTFSRNTAVSAASGRQIDNNVYVGIEPENFGDVTFCPSIPPAVVIRPGSEPLVTVNCTVC</sequence>